<dbReference type="EMBL" id="JANPWE010000002">
    <property type="protein sequence ID" value="MCR6545082.1"/>
    <property type="molecule type" value="Genomic_DNA"/>
</dbReference>
<name>A0ABT1Y2J0_9FIRM</name>
<reference evidence="2 3" key="1">
    <citation type="submission" date="2022-08" db="EMBL/GenBank/DDBJ databases">
        <title>Proteogenomics of the novel Dehalobacterium formicoaceticum strain EZ94 highlights a key role of methyltransferases during anaerobic dichloromethane degradation.</title>
        <authorList>
            <person name="Wasmund K."/>
        </authorList>
    </citation>
    <scope>NUCLEOTIDE SEQUENCE [LARGE SCALE GENOMIC DNA]</scope>
    <source>
        <strain evidence="2 3">EZ94</strain>
    </source>
</reference>
<dbReference type="InterPro" id="IPR024264">
    <property type="entry name" value="DUF3786"/>
</dbReference>
<keyword evidence="3" id="KW-1185">Reference proteome</keyword>
<dbReference type="Proteomes" id="UP001524944">
    <property type="component" value="Unassembled WGS sequence"/>
</dbReference>
<accession>A0ABT1Y2J0</accession>
<sequence length="198" mass="22817">MKERHQFQDAFNYSLTAFQNRRPQVMADLANVIWEEPFLKFNYLNIPIQVYWPTGEIFPDELSMEEKIIIYQYLAESTILPHTGQGWVSFLELPEGQHHYQPFIKEAFEPLAEQFGEDISLFRKKGEALEGVAIKGGDAAFRIQVLPKISMQILIWGKDEEFPARANILFDNQVSCHLSTSTLYMLGIAVAQRFRNGG</sequence>
<feature type="domain" description="DUF3786" evidence="1">
    <location>
        <begin position="23"/>
        <end position="192"/>
    </location>
</feature>
<evidence type="ECO:0000313" key="2">
    <source>
        <dbReference type="EMBL" id="MCR6545082.1"/>
    </source>
</evidence>
<evidence type="ECO:0000259" key="1">
    <source>
        <dbReference type="Pfam" id="PF12654"/>
    </source>
</evidence>
<organism evidence="2 3">
    <name type="scientific">Dehalobacterium formicoaceticum</name>
    <dbReference type="NCBI Taxonomy" id="51515"/>
    <lineage>
        <taxon>Bacteria</taxon>
        <taxon>Bacillati</taxon>
        <taxon>Bacillota</taxon>
        <taxon>Clostridia</taxon>
        <taxon>Eubacteriales</taxon>
        <taxon>Peptococcaceae</taxon>
        <taxon>Dehalobacterium</taxon>
    </lineage>
</organism>
<protein>
    <submittedName>
        <fullName evidence="2">DUF3786 domain-containing protein</fullName>
    </submittedName>
</protein>
<dbReference type="RefSeq" id="WP_089608755.1">
    <property type="nucleotide sequence ID" value="NZ_CP022121.1"/>
</dbReference>
<evidence type="ECO:0000313" key="3">
    <source>
        <dbReference type="Proteomes" id="UP001524944"/>
    </source>
</evidence>
<dbReference type="Pfam" id="PF12654">
    <property type="entry name" value="DUF3786"/>
    <property type="match status" value="1"/>
</dbReference>
<gene>
    <name evidence="2" type="ORF">NVS47_06060</name>
</gene>
<proteinExistence type="predicted"/>
<comment type="caution">
    <text evidence="2">The sequence shown here is derived from an EMBL/GenBank/DDBJ whole genome shotgun (WGS) entry which is preliminary data.</text>
</comment>